<dbReference type="EMBL" id="CP023445">
    <property type="protein sequence ID" value="ATE53957.1"/>
    <property type="molecule type" value="Genomic_DNA"/>
</dbReference>
<dbReference type="PANTHER" id="PTHR31690:SF4">
    <property type="entry name" value="FUCOSE MUTAROTASE"/>
    <property type="match status" value="1"/>
</dbReference>
<dbReference type="InterPro" id="IPR023750">
    <property type="entry name" value="RbsD-like_sf"/>
</dbReference>
<reference evidence="4" key="1">
    <citation type="submission" date="2017-09" db="EMBL/GenBank/DDBJ databases">
        <title>Complete Genome Sequence of ansamitocin-producing Bacterium Actinosynnema pretiosum X47.</title>
        <authorList>
            <person name="Cao G."/>
            <person name="Zong G."/>
            <person name="Zhong C."/>
            <person name="Fu J."/>
        </authorList>
    </citation>
    <scope>NUCLEOTIDE SEQUENCE [LARGE SCALE GENOMIC DNA]</scope>
    <source>
        <strain evidence="4">X47</strain>
    </source>
</reference>
<dbReference type="Gene3D" id="3.40.1650.10">
    <property type="entry name" value="RbsD-like domain"/>
    <property type="match status" value="1"/>
</dbReference>
<evidence type="ECO:0000256" key="3">
    <source>
        <dbReference type="ARBA" id="ARBA00036324"/>
    </source>
</evidence>
<dbReference type="RefSeq" id="WP_096492883.1">
    <property type="nucleotide sequence ID" value="NZ_CP023445.1"/>
</dbReference>
<comment type="catalytic activity">
    <reaction evidence="1">
        <text>beta-D-ribopyranose = beta-D-ribofuranose</text>
        <dbReference type="Rhea" id="RHEA:25432"/>
        <dbReference type="ChEBI" id="CHEBI:27476"/>
        <dbReference type="ChEBI" id="CHEBI:47002"/>
        <dbReference type="EC" id="5.4.99.62"/>
    </reaction>
</comment>
<dbReference type="KEGG" id="apre:CNX65_12155"/>
<keyword evidence="2" id="KW-0413">Isomerase</keyword>
<keyword evidence="5" id="KW-1185">Reference proteome</keyword>
<organism evidence="4 5">
    <name type="scientific">Actinosynnema pretiosum</name>
    <dbReference type="NCBI Taxonomy" id="42197"/>
    <lineage>
        <taxon>Bacteria</taxon>
        <taxon>Bacillati</taxon>
        <taxon>Actinomycetota</taxon>
        <taxon>Actinomycetes</taxon>
        <taxon>Pseudonocardiales</taxon>
        <taxon>Pseudonocardiaceae</taxon>
        <taxon>Actinosynnema</taxon>
    </lineage>
</organism>
<dbReference type="GO" id="GO:0036373">
    <property type="term" value="F:L-fucose mutarotase activity"/>
    <property type="evidence" value="ECO:0007669"/>
    <property type="project" value="UniProtKB-EC"/>
</dbReference>
<evidence type="ECO:0000256" key="1">
    <source>
        <dbReference type="ARBA" id="ARBA00000223"/>
    </source>
</evidence>
<dbReference type="Proteomes" id="UP000218505">
    <property type="component" value="Chromosome"/>
</dbReference>
<dbReference type="Pfam" id="PF05025">
    <property type="entry name" value="RbsD_FucU"/>
    <property type="match status" value="1"/>
</dbReference>
<dbReference type="InterPro" id="IPR050443">
    <property type="entry name" value="RbsD/FucU_mutarotase"/>
</dbReference>
<dbReference type="GO" id="GO:0062193">
    <property type="term" value="F:D-ribose pyranase activity"/>
    <property type="evidence" value="ECO:0007669"/>
    <property type="project" value="UniProtKB-EC"/>
</dbReference>
<dbReference type="PANTHER" id="PTHR31690">
    <property type="entry name" value="FUCOSE MUTAROTASE"/>
    <property type="match status" value="1"/>
</dbReference>
<accession>A0A290Z4L2</accession>
<dbReference type="GO" id="GO:0042806">
    <property type="term" value="F:fucose binding"/>
    <property type="evidence" value="ECO:0007669"/>
    <property type="project" value="TreeGrafter"/>
</dbReference>
<gene>
    <name evidence="4" type="ORF">CNX65_12155</name>
</gene>
<comment type="catalytic activity">
    <reaction evidence="3">
        <text>alpha-L-fucose = beta-L-fucose</text>
        <dbReference type="Rhea" id="RHEA:25580"/>
        <dbReference type="ChEBI" id="CHEBI:42548"/>
        <dbReference type="ChEBI" id="CHEBI:42589"/>
        <dbReference type="EC" id="5.1.3.29"/>
    </reaction>
</comment>
<sequence length="138" mass="14757">MLRYPLLHPPLLAVLAASGHGSKVLIADSNYAHRTNVHPAAEVVHLNLTPGLLTVDQVLAPVLTAVPVEAAHAMRPDEGGTPEVWADYERLLGPDLPLQPLGRQDFYDTCKSSDLAVCVATGDTRLYANVLLTIGFVA</sequence>
<dbReference type="AlphaFoldDB" id="A0A290Z4L2"/>
<proteinExistence type="predicted"/>
<evidence type="ECO:0000313" key="5">
    <source>
        <dbReference type="Proteomes" id="UP000218505"/>
    </source>
</evidence>
<name>A0A290Z4L2_9PSEU</name>
<protein>
    <submittedName>
        <fullName evidence="4">RbsD or FucU transport</fullName>
    </submittedName>
</protein>
<evidence type="ECO:0000256" key="2">
    <source>
        <dbReference type="ARBA" id="ARBA00023235"/>
    </source>
</evidence>
<dbReference type="SUPFAM" id="SSF102546">
    <property type="entry name" value="RbsD-like"/>
    <property type="match status" value="1"/>
</dbReference>
<dbReference type="GO" id="GO:0006004">
    <property type="term" value="P:fucose metabolic process"/>
    <property type="evidence" value="ECO:0007669"/>
    <property type="project" value="TreeGrafter"/>
</dbReference>
<evidence type="ECO:0000313" key="4">
    <source>
        <dbReference type="EMBL" id="ATE53957.1"/>
    </source>
</evidence>
<dbReference type="InterPro" id="IPR007721">
    <property type="entry name" value="RbsD_FucU"/>
</dbReference>